<dbReference type="InterPro" id="IPR040773">
    <property type="entry name" value="Rpn6_N"/>
</dbReference>
<dbReference type="FunFam" id="1.25.40.570:FF:000003">
    <property type="entry name" value="26S proteasome non-ATPase regulatory subunit 11"/>
    <property type="match status" value="1"/>
</dbReference>
<dbReference type="Pfam" id="PF18055">
    <property type="entry name" value="RPN6_N"/>
    <property type="match status" value="1"/>
</dbReference>
<dbReference type="InterPro" id="IPR000717">
    <property type="entry name" value="PCI_dom"/>
</dbReference>
<proteinExistence type="inferred from homology"/>
<organism evidence="4 5">
    <name type="scientific">Polypedilum vanderplanki</name>
    <name type="common">Sleeping chironomid midge</name>
    <dbReference type="NCBI Taxonomy" id="319348"/>
    <lineage>
        <taxon>Eukaryota</taxon>
        <taxon>Metazoa</taxon>
        <taxon>Ecdysozoa</taxon>
        <taxon>Arthropoda</taxon>
        <taxon>Hexapoda</taxon>
        <taxon>Insecta</taxon>
        <taxon>Pterygota</taxon>
        <taxon>Neoptera</taxon>
        <taxon>Endopterygota</taxon>
        <taxon>Diptera</taxon>
        <taxon>Nematocera</taxon>
        <taxon>Chironomoidea</taxon>
        <taxon>Chironomidae</taxon>
        <taxon>Chironominae</taxon>
        <taxon>Polypedilum</taxon>
        <taxon>Polypedilum</taxon>
    </lineage>
</organism>
<accession>A0A9J6BLB2</accession>
<dbReference type="GO" id="GO:0000502">
    <property type="term" value="C:proteasome complex"/>
    <property type="evidence" value="ECO:0007669"/>
    <property type="project" value="UniProtKB-KW"/>
</dbReference>
<evidence type="ECO:0000313" key="4">
    <source>
        <dbReference type="EMBL" id="KAG5670166.1"/>
    </source>
</evidence>
<feature type="domain" description="PCI" evidence="3">
    <location>
        <begin position="224"/>
        <end position="392"/>
    </location>
</feature>
<dbReference type="SUPFAM" id="SSF48452">
    <property type="entry name" value="TPR-like"/>
    <property type="match status" value="1"/>
</dbReference>
<comment type="caution">
    <text evidence="4">The sequence shown here is derived from an EMBL/GenBank/DDBJ whole genome shotgun (WGS) entry which is preliminary data.</text>
</comment>
<sequence>MAGATSFERTQSITSIGRAEESEKLLNKILKDLEMNENDEEQIRIKEAAILELGQFYKTQGKAKELADLISKSRPFLNLISKAKAAKLVRSLVDLFLDLEAGTGIEVQLCKDCIEWAKQEKRTFLRQSLEARLIALYFDTKMYSEALTLGSQLLRELKKMDDKNLLVEVQLLESKTYHALSNLSKARAALTSARTTANSIYCPPKVQAALDLQSGILHAADERDFKTAFSYFYEAFEGYDSVENVKALTALKYMLLCKIMLGQSDDVNQIVSGKLAISYSGKDIDAMKAVAQASHKRSLADFQQALKEFKSQLEDDVIVRAHLDSLYDTMLEQNLCRIIEPYSRVQVSFIANSIKLPIQQVEKKLSQMILDKKFSGILDQGDGVLIVFEETPIDKTYETALETIHHMGKVVDTLYQKAKKLS</sequence>
<dbReference type="InterPro" id="IPR036390">
    <property type="entry name" value="WH_DNA-bd_sf"/>
</dbReference>
<reference evidence="4" key="1">
    <citation type="submission" date="2021-03" db="EMBL/GenBank/DDBJ databases">
        <title>Chromosome level genome of the anhydrobiotic midge Polypedilum vanderplanki.</title>
        <authorList>
            <person name="Yoshida Y."/>
            <person name="Kikawada T."/>
            <person name="Gusev O."/>
        </authorList>
    </citation>
    <scope>NUCLEOTIDE SEQUENCE</scope>
    <source>
        <strain evidence="4">NIAS01</strain>
        <tissue evidence="4">Whole body or cell culture</tissue>
    </source>
</reference>
<comment type="similarity">
    <text evidence="1">Belongs to the proteasome subunit S9 family.</text>
</comment>
<dbReference type="Gene3D" id="1.25.40.570">
    <property type="match status" value="1"/>
</dbReference>
<dbReference type="SMART" id="SM00753">
    <property type="entry name" value="PAM"/>
    <property type="match status" value="1"/>
</dbReference>
<dbReference type="PROSITE" id="PS50250">
    <property type="entry name" value="PCI"/>
    <property type="match status" value="1"/>
</dbReference>
<dbReference type="InterPro" id="IPR011990">
    <property type="entry name" value="TPR-like_helical_dom_sf"/>
</dbReference>
<dbReference type="SUPFAM" id="SSF46785">
    <property type="entry name" value="Winged helix' DNA-binding domain"/>
    <property type="match status" value="1"/>
</dbReference>
<evidence type="ECO:0000256" key="1">
    <source>
        <dbReference type="ARBA" id="ARBA00007454"/>
    </source>
</evidence>
<dbReference type="InterPro" id="IPR050871">
    <property type="entry name" value="26S_Proteasome/COP9_Components"/>
</dbReference>
<dbReference type="OrthoDB" id="1418352at2759"/>
<gene>
    <name evidence="4" type="ORF">PVAND_000447</name>
</gene>
<name>A0A9J6BLB2_POLVA</name>
<evidence type="ECO:0000313" key="5">
    <source>
        <dbReference type="Proteomes" id="UP001107558"/>
    </source>
</evidence>
<dbReference type="AlphaFoldDB" id="A0A9J6BLB2"/>
<evidence type="ECO:0000256" key="2">
    <source>
        <dbReference type="ARBA" id="ARBA00022942"/>
    </source>
</evidence>
<keyword evidence="5" id="KW-1185">Reference proteome</keyword>
<dbReference type="SMART" id="SM00088">
    <property type="entry name" value="PINT"/>
    <property type="match status" value="1"/>
</dbReference>
<keyword evidence="2" id="KW-0647">Proteasome</keyword>
<dbReference type="InterPro" id="IPR040780">
    <property type="entry name" value="Rpn6_C_helix"/>
</dbReference>
<dbReference type="EMBL" id="JADBJN010000003">
    <property type="protein sequence ID" value="KAG5670166.1"/>
    <property type="molecule type" value="Genomic_DNA"/>
</dbReference>
<evidence type="ECO:0000259" key="3">
    <source>
        <dbReference type="PROSITE" id="PS50250"/>
    </source>
</evidence>
<dbReference type="Pfam" id="PF01399">
    <property type="entry name" value="PCI"/>
    <property type="match status" value="1"/>
</dbReference>
<dbReference type="Pfam" id="PF18503">
    <property type="entry name" value="RPN6_C_helix"/>
    <property type="match status" value="1"/>
</dbReference>
<dbReference type="Proteomes" id="UP001107558">
    <property type="component" value="Chromosome 3"/>
</dbReference>
<dbReference type="PANTHER" id="PTHR10678">
    <property type="entry name" value="26S PROTEASOME NON-ATPASE REGULATORY SUBUNIT 11/COP9 SIGNALOSOME COMPLEX SUBUNIT 2"/>
    <property type="match status" value="1"/>
</dbReference>
<protein>
    <recommendedName>
        <fullName evidence="3">PCI domain-containing protein</fullName>
    </recommendedName>
</protein>